<dbReference type="SUPFAM" id="SSF53448">
    <property type="entry name" value="Nucleotide-diphospho-sugar transferases"/>
    <property type="match status" value="1"/>
</dbReference>
<comment type="subcellular location">
    <subcellularLocation>
        <location evidence="1">Membrane</location>
        <topology evidence="1">Multi-pass membrane protein</topology>
    </subcellularLocation>
</comment>
<dbReference type="Proteomes" id="UP000182258">
    <property type="component" value="Unassembled WGS sequence"/>
</dbReference>
<feature type="domain" description="Glycosyltransferase 2-like" evidence="9">
    <location>
        <begin position="320"/>
        <end position="514"/>
    </location>
</feature>
<evidence type="ECO:0000256" key="4">
    <source>
        <dbReference type="ARBA" id="ARBA00022692"/>
    </source>
</evidence>
<dbReference type="InterPro" id="IPR001173">
    <property type="entry name" value="Glyco_trans_2-like"/>
</dbReference>
<dbReference type="GO" id="GO:0016020">
    <property type="term" value="C:membrane"/>
    <property type="evidence" value="ECO:0007669"/>
    <property type="project" value="UniProtKB-SubCell"/>
</dbReference>
<evidence type="ECO:0000256" key="7">
    <source>
        <dbReference type="SAM" id="MobiDB-lite"/>
    </source>
</evidence>
<dbReference type="GO" id="GO:0016757">
    <property type="term" value="F:glycosyltransferase activity"/>
    <property type="evidence" value="ECO:0007669"/>
    <property type="project" value="UniProtKB-KW"/>
</dbReference>
<gene>
    <name evidence="10" type="ORF">SAMN04488059_10357</name>
</gene>
<evidence type="ECO:0000313" key="10">
    <source>
        <dbReference type="EMBL" id="SFC21987.1"/>
    </source>
</evidence>
<feature type="transmembrane region" description="Helical" evidence="8">
    <location>
        <begin position="486"/>
        <end position="511"/>
    </location>
</feature>
<accession>A0A1I1HDA5</accession>
<keyword evidence="3 10" id="KW-0808">Transferase</keyword>
<dbReference type="InterPro" id="IPR050321">
    <property type="entry name" value="Glycosyltr_2/OpgH_subfam"/>
</dbReference>
<feature type="region of interest" description="Disordered" evidence="7">
    <location>
        <begin position="595"/>
        <end position="618"/>
    </location>
</feature>
<evidence type="ECO:0000313" key="11">
    <source>
        <dbReference type="Proteomes" id="UP000182258"/>
    </source>
</evidence>
<feature type="transmembrane region" description="Helical" evidence="8">
    <location>
        <begin position="364"/>
        <end position="385"/>
    </location>
</feature>
<feature type="transmembrane region" description="Helical" evidence="8">
    <location>
        <begin position="172"/>
        <end position="191"/>
    </location>
</feature>
<feature type="compositionally biased region" description="Basic and acidic residues" evidence="7">
    <location>
        <begin position="602"/>
        <end position="612"/>
    </location>
</feature>
<dbReference type="AlphaFoldDB" id="A0A1I1HDA5"/>
<dbReference type="EMBL" id="FOMB01000003">
    <property type="protein sequence ID" value="SFC21987.1"/>
    <property type="molecule type" value="Genomic_DNA"/>
</dbReference>
<keyword evidence="6 8" id="KW-0472">Membrane</keyword>
<feature type="transmembrane region" description="Helical" evidence="8">
    <location>
        <begin position="565"/>
        <end position="583"/>
    </location>
</feature>
<feature type="transmembrane region" description="Helical" evidence="8">
    <location>
        <begin position="523"/>
        <end position="545"/>
    </location>
</feature>
<dbReference type="Gene3D" id="3.90.550.10">
    <property type="entry name" value="Spore Coat Polysaccharide Biosynthesis Protein SpsA, Chain A"/>
    <property type="match status" value="1"/>
</dbReference>
<evidence type="ECO:0000256" key="8">
    <source>
        <dbReference type="SAM" id="Phobius"/>
    </source>
</evidence>
<organism evidence="10 11">
    <name type="scientific">Devosia psychrophila</name>
    <dbReference type="NCBI Taxonomy" id="728005"/>
    <lineage>
        <taxon>Bacteria</taxon>
        <taxon>Pseudomonadati</taxon>
        <taxon>Pseudomonadota</taxon>
        <taxon>Alphaproteobacteria</taxon>
        <taxon>Hyphomicrobiales</taxon>
        <taxon>Devosiaceae</taxon>
        <taxon>Devosia</taxon>
    </lineage>
</organism>
<dbReference type="STRING" id="728005.SAMN04488059_10357"/>
<dbReference type="PANTHER" id="PTHR43867">
    <property type="entry name" value="CELLULOSE SYNTHASE CATALYTIC SUBUNIT A [UDP-FORMING]"/>
    <property type="match status" value="1"/>
</dbReference>
<evidence type="ECO:0000256" key="6">
    <source>
        <dbReference type="ARBA" id="ARBA00023136"/>
    </source>
</evidence>
<keyword evidence="4 8" id="KW-0812">Transmembrane</keyword>
<sequence>MSDALDLIRAILQQTGPDDGHALVLLEAALEREVDVLLYCASALTLSPTVIMERAARWAGYGFIEHVPLGVPEDLMPLQLDALATVRMLRLQLFDREVALTAPEFLDVIRLKRRRIQRPHLGQLVCFIAEPALRDYIAKAAAPALLDASRQNLTRRWPFATAQLELTTIARYVFAIALALMISMVLAAPHFAQLPLLPATLVLLLAPAAMRLAAVFSPIRIMPKLVRPPDQELPVYSVLIPLHNEASMVGQLFAAMRELDYPPERLDIKFAVEALSETTLAAVRERLGDPRFSLVCVPDAQPRTKPKALDFVLPLCRGEYVVVFDAEDIPDPDQLWKAAVRFREEPDLVCLQAHLVIDNGHHNWLAALFAGEYAGLFTVLLPALARWGLPMPLGGTSNHFRLSVLRDLGGWDAFNVTEDADLGTRLARCRLRVDVLASRTLEHAPTRLLPWMGQRTRWMKGWMQTFIVHNRDPGTLLAEMGLPAFLGFQTLVLGMIVAPVLHCAFLLTIVVRFLQGYALLDGSIWTVSYLAMLGMGYGSALVITMLGLRRLGGYHLLLRQLLLPFYWVLIGVATIRAVCDLLLRPFYWFKSPHQPATGPTRNAHDLSGKLDARPVPGT</sequence>
<dbReference type="OrthoDB" id="7431422at2"/>
<evidence type="ECO:0000256" key="5">
    <source>
        <dbReference type="ARBA" id="ARBA00022989"/>
    </source>
</evidence>
<dbReference type="InterPro" id="IPR029044">
    <property type="entry name" value="Nucleotide-diphossugar_trans"/>
</dbReference>
<feature type="transmembrane region" description="Helical" evidence="8">
    <location>
        <begin position="197"/>
        <end position="217"/>
    </location>
</feature>
<keyword evidence="2" id="KW-0328">Glycosyltransferase</keyword>
<dbReference type="Pfam" id="PF13632">
    <property type="entry name" value="Glyco_trans_2_3"/>
    <property type="match status" value="1"/>
</dbReference>
<dbReference type="PANTHER" id="PTHR43867:SF2">
    <property type="entry name" value="CELLULOSE SYNTHASE CATALYTIC SUBUNIT A [UDP-FORMING]"/>
    <property type="match status" value="1"/>
</dbReference>
<evidence type="ECO:0000256" key="3">
    <source>
        <dbReference type="ARBA" id="ARBA00022679"/>
    </source>
</evidence>
<reference evidence="10 11" key="1">
    <citation type="submission" date="2016-10" db="EMBL/GenBank/DDBJ databases">
        <authorList>
            <person name="de Groot N.N."/>
        </authorList>
    </citation>
    <scope>NUCLEOTIDE SEQUENCE [LARGE SCALE GENOMIC DNA]</scope>
    <source>
        <strain evidence="10 11">CGMCC 1.10210</strain>
    </source>
</reference>
<dbReference type="RefSeq" id="WP_052952720.1">
    <property type="nucleotide sequence ID" value="NZ_FOMB01000003.1"/>
</dbReference>
<keyword evidence="5 8" id="KW-1133">Transmembrane helix</keyword>
<evidence type="ECO:0000256" key="2">
    <source>
        <dbReference type="ARBA" id="ARBA00022676"/>
    </source>
</evidence>
<evidence type="ECO:0000256" key="1">
    <source>
        <dbReference type="ARBA" id="ARBA00004141"/>
    </source>
</evidence>
<evidence type="ECO:0000259" key="9">
    <source>
        <dbReference type="Pfam" id="PF13632"/>
    </source>
</evidence>
<protein>
    <submittedName>
        <fullName evidence="10">Glycosyltransferase, catalytic subunit of cellulose synthase and poly-beta-1,6-N-acetylglucosamine synthase</fullName>
    </submittedName>
</protein>
<proteinExistence type="predicted"/>
<name>A0A1I1HDA5_9HYPH</name>